<sequence length="382" mass="39923">MSSTPPHLPPCGVTAIGMVSSLGRDALSSCAASRAGLSIPSELKVVDVKTQALVGEEKYDGPPSLLGHIVRGQAEGFAGPGKALVLGTLALRDLMNRRRLSLQEQRHTGLVVNLSDWAMQDALAVHPPHLSTDPLPSAAWRKQTATFAQRLATKSELDLAPTCQVTLHGGSAGMALAVREAMTLLHAGKVERCIVGGIDSRVEPSFLKAAAVLNRLRTTDNPVGLTPGEGAAFLLLEPLSKAGRLGARAQVDAVASALEPASSFADIPPTGASLAQAILGVLRKEPPRGAFWFVGDLNGTERRAAEWGRAMARVHASVTLDDVPLWLPAASFGDTGAASAAMGTCLAVRAFERGYAPARACTVWMCSEGANRGALALRRLSD</sequence>
<evidence type="ECO:0000313" key="2">
    <source>
        <dbReference type="Proteomes" id="UP000067626"/>
    </source>
</evidence>
<proteinExistence type="predicted"/>
<dbReference type="Proteomes" id="UP000067626">
    <property type="component" value="Chromosome"/>
</dbReference>
<protein>
    <recommendedName>
        <fullName evidence="3">Beta-ketoacyl synthase N-terminal domain-containing protein</fullName>
    </recommendedName>
</protein>
<dbReference type="OrthoDB" id="5493826at2"/>
<evidence type="ECO:0000313" key="1">
    <source>
        <dbReference type="EMBL" id="AKT40383.1"/>
    </source>
</evidence>
<dbReference type="AlphaFoldDB" id="A0A0K1EIG2"/>
<dbReference type="STRING" id="52.CMC5_045360"/>
<evidence type="ECO:0008006" key="3">
    <source>
        <dbReference type="Google" id="ProtNLM"/>
    </source>
</evidence>
<reference evidence="1 2" key="1">
    <citation type="submission" date="2015-07" db="EMBL/GenBank/DDBJ databases">
        <title>Genome analysis of myxobacterium Chondromyces crocatus Cm c5 reveals a high potential for natural compound synthesis and the genetic basis for the loss of fruiting body formation.</title>
        <authorList>
            <person name="Zaburannyi N."/>
            <person name="Bunk B."/>
            <person name="Maier J."/>
            <person name="Overmann J."/>
            <person name="Mueller R."/>
        </authorList>
    </citation>
    <scope>NUCLEOTIDE SEQUENCE [LARGE SCALE GENOMIC DNA]</scope>
    <source>
        <strain evidence="1 2">Cm c5</strain>
    </source>
</reference>
<dbReference type="GO" id="GO:0016746">
    <property type="term" value="F:acyltransferase activity"/>
    <property type="evidence" value="ECO:0007669"/>
    <property type="project" value="InterPro"/>
</dbReference>
<keyword evidence="2" id="KW-1185">Reference proteome</keyword>
<dbReference type="EMBL" id="CP012159">
    <property type="protein sequence ID" value="AKT40383.1"/>
    <property type="molecule type" value="Genomic_DNA"/>
</dbReference>
<name>A0A0K1EIG2_CHOCO</name>
<gene>
    <name evidence="1" type="ORF">CMC5_045360</name>
</gene>
<dbReference type="SUPFAM" id="SSF53901">
    <property type="entry name" value="Thiolase-like"/>
    <property type="match status" value="2"/>
</dbReference>
<dbReference type="Gene3D" id="3.40.47.10">
    <property type="match status" value="1"/>
</dbReference>
<dbReference type="RefSeq" id="WP_050432326.1">
    <property type="nucleotide sequence ID" value="NZ_CP012159.1"/>
</dbReference>
<organism evidence="1 2">
    <name type="scientific">Chondromyces crocatus</name>
    <dbReference type="NCBI Taxonomy" id="52"/>
    <lineage>
        <taxon>Bacteria</taxon>
        <taxon>Pseudomonadati</taxon>
        <taxon>Myxococcota</taxon>
        <taxon>Polyangia</taxon>
        <taxon>Polyangiales</taxon>
        <taxon>Polyangiaceae</taxon>
        <taxon>Chondromyces</taxon>
    </lineage>
</organism>
<accession>A0A0K1EIG2</accession>
<dbReference type="KEGG" id="ccro:CMC5_045360"/>
<dbReference type="InterPro" id="IPR016039">
    <property type="entry name" value="Thiolase-like"/>
</dbReference>